<reference evidence="3" key="1">
    <citation type="journal article" date="2019" name="Int. J. Syst. Evol. Microbiol.">
        <title>The Global Catalogue of Microorganisms (GCM) 10K type strain sequencing project: providing services to taxonomists for standard genome sequencing and annotation.</title>
        <authorList>
            <consortium name="The Broad Institute Genomics Platform"/>
            <consortium name="The Broad Institute Genome Sequencing Center for Infectious Disease"/>
            <person name="Wu L."/>
            <person name="Ma J."/>
        </authorList>
    </citation>
    <scope>NUCLEOTIDE SEQUENCE [LARGE SCALE GENOMIC DNA]</scope>
    <source>
        <strain evidence="3">JCM 3369</strain>
    </source>
</reference>
<proteinExistence type="predicted"/>
<keyword evidence="3" id="KW-1185">Reference proteome</keyword>
<evidence type="ECO:0000313" key="3">
    <source>
        <dbReference type="Proteomes" id="UP001595955"/>
    </source>
</evidence>
<keyword evidence="1" id="KW-1133">Transmembrane helix</keyword>
<sequence length="202" mass="21755">MSGEGWALVALLAAVVVGWILWIQASRVDRLHRKVLRSRATLEAQLAQRASAALELATSGALDPVESILVADVARRAASSAPAGVVHDGLEGTPDDDAPTVPDVDRALVESELSRTLRAVLAGHEDITDLADHPAAGDALGRLEHAWYRLEIARRFHNAHVAEVRRMRSRPLVRTLRLAGHAPMPAAFDMDDVPPSAWRTGA</sequence>
<evidence type="ECO:0000256" key="1">
    <source>
        <dbReference type="SAM" id="Phobius"/>
    </source>
</evidence>
<dbReference type="RefSeq" id="WP_122824167.1">
    <property type="nucleotide sequence ID" value="NZ_CP033325.1"/>
</dbReference>
<comment type="caution">
    <text evidence="2">The sequence shown here is derived from an EMBL/GenBank/DDBJ whole genome shotgun (WGS) entry which is preliminary data.</text>
</comment>
<keyword evidence="1" id="KW-0812">Transmembrane</keyword>
<keyword evidence="1" id="KW-0472">Membrane</keyword>
<feature type="transmembrane region" description="Helical" evidence="1">
    <location>
        <begin position="6"/>
        <end position="25"/>
    </location>
</feature>
<dbReference type="SUPFAM" id="SSF140478">
    <property type="entry name" value="LemA-like"/>
    <property type="match status" value="1"/>
</dbReference>
<dbReference type="Gene3D" id="1.20.1440.20">
    <property type="entry name" value="LemA-like domain"/>
    <property type="match status" value="1"/>
</dbReference>
<accession>A0ABV9DEV3</accession>
<dbReference type="Proteomes" id="UP001595955">
    <property type="component" value="Unassembled WGS sequence"/>
</dbReference>
<evidence type="ECO:0008006" key="4">
    <source>
        <dbReference type="Google" id="ProtNLM"/>
    </source>
</evidence>
<dbReference type="EMBL" id="JBHSGF010000013">
    <property type="protein sequence ID" value="MFC4556485.1"/>
    <property type="molecule type" value="Genomic_DNA"/>
</dbReference>
<gene>
    <name evidence="2" type="ORF">ACFO3F_14625</name>
</gene>
<name>A0ABV9DEV3_9MICO</name>
<dbReference type="InterPro" id="IPR023353">
    <property type="entry name" value="LemA-like_dom_sf"/>
</dbReference>
<evidence type="ECO:0000313" key="2">
    <source>
        <dbReference type="EMBL" id="MFC4556485.1"/>
    </source>
</evidence>
<protein>
    <recommendedName>
        <fullName evidence="4">LemA family protein</fullName>
    </recommendedName>
</protein>
<organism evidence="2 3">
    <name type="scientific">Georgenia faecalis</name>
    <dbReference type="NCBI Taxonomy" id="2483799"/>
    <lineage>
        <taxon>Bacteria</taxon>
        <taxon>Bacillati</taxon>
        <taxon>Actinomycetota</taxon>
        <taxon>Actinomycetes</taxon>
        <taxon>Micrococcales</taxon>
        <taxon>Bogoriellaceae</taxon>
        <taxon>Georgenia</taxon>
    </lineage>
</organism>